<feature type="domain" description="DUF637" evidence="1">
    <location>
        <begin position="19"/>
        <end position="117"/>
    </location>
</feature>
<dbReference type="Pfam" id="PF04830">
    <property type="entry name" value="DUF637"/>
    <property type="match status" value="1"/>
</dbReference>
<dbReference type="RefSeq" id="WP_143069624.1">
    <property type="nucleotide sequence ID" value="NZ_FOUI01000032.1"/>
</dbReference>
<dbReference type="STRING" id="1720063.SAMN05216217_1323"/>
<dbReference type="Proteomes" id="UP000243629">
    <property type="component" value="Unassembled WGS sequence"/>
</dbReference>
<evidence type="ECO:0000259" key="1">
    <source>
        <dbReference type="Pfam" id="PF04830"/>
    </source>
</evidence>
<evidence type="ECO:0000313" key="3">
    <source>
        <dbReference type="Proteomes" id="UP000243629"/>
    </source>
</evidence>
<sequence>MVSAGTAVGTASAGWANVAITSALTSAASGAAISTINNRGDIGAVLKDITSSDALKGYVVSGVTAGFTTGVLDQAFGVTGDNINHVTKGFDLSKPAELMQFGAYLGAQGGAQAMAQTCPAWGQP</sequence>
<name>A0A1I4UR06_9GAMM</name>
<protein>
    <submittedName>
        <fullName evidence="2">Filamentous hemagglutinin</fullName>
    </submittedName>
</protein>
<dbReference type="InterPro" id="IPR006915">
    <property type="entry name" value="DUF637_hemagglutn_put"/>
</dbReference>
<evidence type="ECO:0000313" key="2">
    <source>
        <dbReference type="EMBL" id="SFM91424.1"/>
    </source>
</evidence>
<dbReference type="AlphaFoldDB" id="A0A1I4UR06"/>
<organism evidence="2 3">
    <name type="scientific">Halopseudomonas yangmingensis</name>
    <dbReference type="NCBI Taxonomy" id="1720063"/>
    <lineage>
        <taxon>Bacteria</taxon>
        <taxon>Pseudomonadati</taxon>
        <taxon>Pseudomonadota</taxon>
        <taxon>Gammaproteobacteria</taxon>
        <taxon>Pseudomonadales</taxon>
        <taxon>Pseudomonadaceae</taxon>
        <taxon>Halopseudomonas</taxon>
    </lineage>
</organism>
<dbReference type="OrthoDB" id="2664633at2"/>
<proteinExistence type="predicted"/>
<dbReference type="EMBL" id="FOUI01000032">
    <property type="protein sequence ID" value="SFM91424.1"/>
    <property type="molecule type" value="Genomic_DNA"/>
</dbReference>
<keyword evidence="3" id="KW-1185">Reference proteome</keyword>
<reference evidence="3" key="1">
    <citation type="submission" date="2016-10" db="EMBL/GenBank/DDBJ databases">
        <authorList>
            <person name="Varghese N."/>
            <person name="Submissions S."/>
        </authorList>
    </citation>
    <scope>NUCLEOTIDE SEQUENCE [LARGE SCALE GENOMIC DNA]</scope>
    <source>
        <strain evidence="3">DSM 24213</strain>
    </source>
</reference>
<accession>A0A1I4UR06</accession>
<gene>
    <name evidence="2" type="ORF">SAMN05216217_1323</name>
</gene>